<accession>A0AA35WS03</accession>
<comment type="caution">
    <text evidence="1">The sequence shown here is derived from an EMBL/GenBank/DDBJ whole genome shotgun (WGS) entry which is preliminary data.</text>
</comment>
<reference evidence="1" key="1">
    <citation type="submission" date="2023-03" db="EMBL/GenBank/DDBJ databases">
        <authorList>
            <person name="Steffen K."/>
            <person name="Cardenas P."/>
        </authorList>
    </citation>
    <scope>NUCLEOTIDE SEQUENCE</scope>
</reference>
<keyword evidence="2" id="KW-1185">Reference proteome</keyword>
<protein>
    <submittedName>
        <fullName evidence="1">Uncharacterized protein</fullName>
    </submittedName>
</protein>
<dbReference type="Proteomes" id="UP001174909">
    <property type="component" value="Unassembled WGS sequence"/>
</dbReference>
<sequence>MSLRGKVLGSYRLLLRACQNLCRDDLVALNRARAAIKEEYNKHGTVENEQEIEEWVGRAVDAEKYVETSCGTGRSCQ</sequence>
<gene>
    <name evidence="1" type="ORF">GBAR_LOCUS17953</name>
</gene>
<dbReference type="PANTHER" id="PTHR46749">
    <property type="entry name" value="COMPLEX III ASSEMBLY FACTOR LYRM7"/>
    <property type="match status" value="1"/>
</dbReference>
<evidence type="ECO:0000313" key="1">
    <source>
        <dbReference type="EMBL" id="CAI8031643.1"/>
    </source>
</evidence>
<dbReference type="GO" id="GO:0005759">
    <property type="term" value="C:mitochondrial matrix"/>
    <property type="evidence" value="ECO:0007669"/>
    <property type="project" value="TreeGrafter"/>
</dbReference>
<dbReference type="InterPro" id="IPR050435">
    <property type="entry name" value="MZM1/LYRM7"/>
</dbReference>
<dbReference type="PANTHER" id="PTHR46749:SF1">
    <property type="entry name" value="COMPLEX III ASSEMBLY FACTOR LYRM7"/>
    <property type="match status" value="1"/>
</dbReference>
<organism evidence="1 2">
    <name type="scientific">Geodia barretti</name>
    <name type="common">Barrett's horny sponge</name>
    <dbReference type="NCBI Taxonomy" id="519541"/>
    <lineage>
        <taxon>Eukaryota</taxon>
        <taxon>Metazoa</taxon>
        <taxon>Porifera</taxon>
        <taxon>Demospongiae</taxon>
        <taxon>Heteroscleromorpha</taxon>
        <taxon>Tetractinellida</taxon>
        <taxon>Astrophorina</taxon>
        <taxon>Geodiidae</taxon>
        <taxon>Geodia</taxon>
    </lineage>
</organism>
<proteinExistence type="predicted"/>
<dbReference type="EMBL" id="CASHTH010002554">
    <property type="protein sequence ID" value="CAI8031643.1"/>
    <property type="molecule type" value="Genomic_DNA"/>
</dbReference>
<dbReference type="GO" id="GO:0044183">
    <property type="term" value="F:protein folding chaperone"/>
    <property type="evidence" value="ECO:0007669"/>
    <property type="project" value="TreeGrafter"/>
</dbReference>
<dbReference type="AlphaFoldDB" id="A0AA35WS03"/>
<evidence type="ECO:0000313" key="2">
    <source>
        <dbReference type="Proteomes" id="UP001174909"/>
    </source>
</evidence>
<name>A0AA35WS03_GEOBA</name>
<dbReference type="GO" id="GO:0034551">
    <property type="term" value="P:mitochondrial respiratory chain complex III assembly"/>
    <property type="evidence" value="ECO:0007669"/>
    <property type="project" value="TreeGrafter"/>
</dbReference>